<keyword evidence="6" id="KW-0677">Repeat</keyword>
<reference evidence="12" key="2">
    <citation type="journal article" date="2017" name="J. Anim. Genet.">
        <title>Multiple reference genome sequences of hot pepper reveal the massive evolution of plant disease resistance genes by retroduplication.</title>
        <authorList>
            <person name="Kim S."/>
            <person name="Park J."/>
            <person name="Yeom S.-I."/>
            <person name="Kim Y.-M."/>
            <person name="Seo E."/>
            <person name="Kim K.-T."/>
            <person name="Kim M.-S."/>
            <person name="Lee J.M."/>
            <person name="Cheong K."/>
            <person name="Shin H.-S."/>
            <person name="Kim S.-B."/>
            <person name="Han K."/>
            <person name="Lee J."/>
            <person name="Park M."/>
            <person name="Lee H.-A."/>
            <person name="Lee H.-Y."/>
            <person name="Lee Y."/>
            <person name="Oh S."/>
            <person name="Lee J.H."/>
            <person name="Choi E."/>
            <person name="Choi E."/>
            <person name="Lee S.E."/>
            <person name="Jeon J."/>
            <person name="Kim H."/>
            <person name="Choi G."/>
            <person name="Song H."/>
            <person name="Lee J."/>
            <person name="Lee S.-C."/>
            <person name="Kwon J.-K."/>
            <person name="Lee H.-Y."/>
            <person name="Koo N."/>
            <person name="Hong Y."/>
            <person name="Kim R.W."/>
            <person name="Kang W.-H."/>
            <person name="Huh J.H."/>
            <person name="Kang B.-C."/>
            <person name="Yang T.-J."/>
            <person name="Lee Y.-H."/>
            <person name="Bennetzen J.L."/>
            <person name="Choi D."/>
        </authorList>
    </citation>
    <scope>NUCLEOTIDE SEQUENCE [LARGE SCALE GENOMIC DNA]</scope>
    <source>
        <strain evidence="12">cv. PBC81</strain>
    </source>
</reference>
<dbReference type="SUPFAM" id="SSF52058">
    <property type="entry name" value="L domain-like"/>
    <property type="match status" value="1"/>
</dbReference>
<comment type="caution">
    <text evidence="11">The sequence shown here is derived from an EMBL/GenBank/DDBJ whole genome shotgun (WGS) entry which is preliminary data.</text>
</comment>
<dbReference type="GO" id="GO:0051606">
    <property type="term" value="P:detection of stimulus"/>
    <property type="evidence" value="ECO:0007669"/>
    <property type="project" value="UniProtKB-ARBA"/>
</dbReference>
<dbReference type="PANTHER" id="PTHR48061:SF10">
    <property type="entry name" value="LEUCINE-RICH REPEAT-CONTAINING N-TERMINAL PLANT-TYPE DOMAIN-CONTAINING PROTEIN"/>
    <property type="match status" value="1"/>
</dbReference>
<gene>
    <name evidence="11" type="ORF">CQW23_19092</name>
</gene>
<evidence type="ECO:0000256" key="10">
    <source>
        <dbReference type="ARBA" id="ARBA00023180"/>
    </source>
</evidence>
<comment type="subcellular location">
    <subcellularLocation>
        <location evidence="1">Cell membrane</location>
        <topology evidence="1">Single-pass type I membrane protein</topology>
    </subcellularLocation>
</comment>
<sequence>MLGPPSYIVHVPEVQPWACQGVGVPHWWVKGFLVSLYGLGQSSPHEIAFEVELGPRFILDTLADCLSHSNSNLFQLSNLKRLDLSRDDFSGLLIPTKFGELSSLTCLYLEYSGFTGVIPAEISHLSKLQVLSISTVDPYGLHLDSVSICSTIPLNFSSYLTTPWLPRTQLHGVLPERVFHLSYLEHLDLSFNSLTGPIPSNVSGLQNLQLLYLSSNYWNGTIPSCIFSLSSLQLFDLRNNSFSGKIQEFKFNNTLEFVSVKQNQLQGPIPKSLLDLQDLKFKTAKN</sequence>
<dbReference type="STRING" id="33114.A0A2G2W4U0"/>
<evidence type="ECO:0000256" key="4">
    <source>
        <dbReference type="ARBA" id="ARBA00022692"/>
    </source>
</evidence>
<evidence type="ECO:0000256" key="5">
    <source>
        <dbReference type="ARBA" id="ARBA00022729"/>
    </source>
</evidence>
<dbReference type="InterPro" id="IPR001611">
    <property type="entry name" value="Leu-rich_rpt"/>
</dbReference>
<dbReference type="Pfam" id="PF00560">
    <property type="entry name" value="LRR_1"/>
    <property type="match status" value="1"/>
</dbReference>
<dbReference type="InterPro" id="IPR032675">
    <property type="entry name" value="LRR_dom_sf"/>
</dbReference>
<dbReference type="EMBL" id="MLFT02000008">
    <property type="protein sequence ID" value="PHT40238.1"/>
    <property type="molecule type" value="Genomic_DNA"/>
</dbReference>
<keyword evidence="2" id="KW-1003">Cell membrane</keyword>
<evidence type="ECO:0000256" key="2">
    <source>
        <dbReference type="ARBA" id="ARBA00022475"/>
    </source>
</evidence>
<organism evidence="11 12">
    <name type="scientific">Capsicum baccatum</name>
    <name type="common">Peruvian pepper</name>
    <dbReference type="NCBI Taxonomy" id="33114"/>
    <lineage>
        <taxon>Eukaryota</taxon>
        <taxon>Viridiplantae</taxon>
        <taxon>Streptophyta</taxon>
        <taxon>Embryophyta</taxon>
        <taxon>Tracheophyta</taxon>
        <taxon>Spermatophyta</taxon>
        <taxon>Magnoliopsida</taxon>
        <taxon>eudicotyledons</taxon>
        <taxon>Gunneridae</taxon>
        <taxon>Pentapetalae</taxon>
        <taxon>asterids</taxon>
        <taxon>lamiids</taxon>
        <taxon>Solanales</taxon>
        <taxon>Solanaceae</taxon>
        <taxon>Solanoideae</taxon>
        <taxon>Capsiceae</taxon>
        <taxon>Capsicum</taxon>
    </lineage>
</organism>
<dbReference type="FunFam" id="3.80.10.10:FF:000470">
    <property type="entry name" value="LRR receptor-like serine/threonine-protein kinase RPK2"/>
    <property type="match status" value="1"/>
</dbReference>
<dbReference type="GO" id="GO:0005886">
    <property type="term" value="C:plasma membrane"/>
    <property type="evidence" value="ECO:0007669"/>
    <property type="project" value="UniProtKB-SubCell"/>
</dbReference>
<dbReference type="Pfam" id="PF13855">
    <property type="entry name" value="LRR_8"/>
    <property type="match status" value="1"/>
</dbReference>
<evidence type="ECO:0000256" key="6">
    <source>
        <dbReference type="ARBA" id="ARBA00022737"/>
    </source>
</evidence>
<dbReference type="PANTHER" id="PTHR48061">
    <property type="entry name" value="LEUCINE-RICH REPEAT RECEPTOR PROTEIN KINASE EMS1-LIKE-RELATED"/>
    <property type="match status" value="1"/>
</dbReference>
<dbReference type="Gene3D" id="3.80.10.10">
    <property type="entry name" value="Ribonuclease Inhibitor"/>
    <property type="match status" value="1"/>
</dbReference>
<keyword evidence="5" id="KW-0732">Signal</keyword>
<evidence type="ECO:0000256" key="7">
    <source>
        <dbReference type="ARBA" id="ARBA00022989"/>
    </source>
</evidence>
<evidence type="ECO:0000313" key="12">
    <source>
        <dbReference type="Proteomes" id="UP000224567"/>
    </source>
</evidence>
<reference evidence="11 12" key="1">
    <citation type="journal article" date="2017" name="Genome Biol.">
        <title>New reference genome sequences of hot pepper reveal the massive evolution of plant disease-resistance genes by retroduplication.</title>
        <authorList>
            <person name="Kim S."/>
            <person name="Park J."/>
            <person name="Yeom S.I."/>
            <person name="Kim Y.M."/>
            <person name="Seo E."/>
            <person name="Kim K.T."/>
            <person name="Kim M.S."/>
            <person name="Lee J.M."/>
            <person name="Cheong K."/>
            <person name="Shin H.S."/>
            <person name="Kim S.B."/>
            <person name="Han K."/>
            <person name="Lee J."/>
            <person name="Park M."/>
            <person name="Lee H.A."/>
            <person name="Lee H.Y."/>
            <person name="Lee Y."/>
            <person name="Oh S."/>
            <person name="Lee J.H."/>
            <person name="Choi E."/>
            <person name="Choi E."/>
            <person name="Lee S.E."/>
            <person name="Jeon J."/>
            <person name="Kim H."/>
            <person name="Choi G."/>
            <person name="Song H."/>
            <person name="Lee J."/>
            <person name="Lee S.C."/>
            <person name="Kwon J.K."/>
            <person name="Lee H.Y."/>
            <person name="Koo N."/>
            <person name="Hong Y."/>
            <person name="Kim R.W."/>
            <person name="Kang W.H."/>
            <person name="Huh J.H."/>
            <person name="Kang B.C."/>
            <person name="Yang T.J."/>
            <person name="Lee Y.H."/>
            <person name="Bennetzen J.L."/>
            <person name="Choi D."/>
        </authorList>
    </citation>
    <scope>NUCLEOTIDE SEQUENCE [LARGE SCALE GENOMIC DNA]</scope>
    <source>
        <strain evidence="12">cv. PBC81</strain>
    </source>
</reference>
<keyword evidence="7" id="KW-1133">Transmembrane helix</keyword>
<evidence type="ECO:0000256" key="8">
    <source>
        <dbReference type="ARBA" id="ARBA00023136"/>
    </source>
</evidence>
<keyword evidence="8" id="KW-0472">Membrane</keyword>
<keyword evidence="12" id="KW-1185">Reference proteome</keyword>
<protein>
    <submittedName>
        <fullName evidence="11">Uncharacterized protein</fullName>
    </submittedName>
</protein>
<dbReference type="Proteomes" id="UP000224567">
    <property type="component" value="Unassembled WGS sequence"/>
</dbReference>
<keyword evidence="10" id="KW-0325">Glycoprotein</keyword>
<keyword evidence="3" id="KW-0433">Leucine-rich repeat</keyword>
<evidence type="ECO:0000313" key="11">
    <source>
        <dbReference type="EMBL" id="PHT40238.1"/>
    </source>
</evidence>
<keyword evidence="9" id="KW-0675">Receptor</keyword>
<name>A0A2G2W4U0_CAPBA</name>
<keyword evidence="4" id="KW-0812">Transmembrane</keyword>
<dbReference type="OrthoDB" id="676979at2759"/>
<evidence type="ECO:0000256" key="3">
    <source>
        <dbReference type="ARBA" id="ARBA00022614"/>
    </source>
</evidence>
<proteinExistence type="predicted"/>
<evidence type="ECO:0000256" key="1">
    <source>
        <dbReference type="ARBA" id="ARBA00004251"/>
    </source>
</evidence>
<dbReference type="InterPro" id="IPR046956">
    <property type="entry name" value="RLP23-like"/>
</dbReference>
<evidence type="ECO:0000256" key="9">
    <source>
        <dbReference type="ARBA" id="ARBA00023170"/>
    </source>
</evidence>
<dbReference type="AlphaFoldDB" id="A0A2G2W4U0"/>
<accession>A0A2G2W4U0</accession>